<dbReference type="PROSITE" id="PS50003">
    <property type="entry name" value="PH_DOMAIN"/>
    <property type="match status" value="1"/>
</dbReference>
<dbReference type="GO" id="GO:0005525">
    <property type="term" value="F:GTP binding"/>
    <property type="evidence" value="ECO:0007669"/>
    <property type="project" value="UniProtKB-KW"/>
</dbReference>
<dbReference type="InterPro" id="IPR003130">
    <property type="entry name" value="GED"/>
</dbReference>
<dbReference type="AlphaFoldDB" id="A0A6A4SG97"/>
<evidence type="ECO:0000259" key="3">
    <source>
        <dbReference type="PROSITE" id="PS51388"/>
    </source>
</evidence>
<dbReference type="PROSITE" id="PS51388">
    <property type="entry name" value="GED"/>
    <property type="match status" value="1"/>
</dbReference>
<feature type="domain" description="GED" evidence="3">
    <location>
        <begin position="178"/>
        <end position="300"/>
    </location>
</feature>
<dbReference type="Pfam" id="PF02212">
    <property type="entry name" value="GED"/>
    <property type="match status" value="2"/>
</dbReference>
<dbReference type="GO" id="GO:0008017">
    <property type="term" value="F:microtubule binding"/>
    <property type="evidence" value="ECO:0007669"/>
    <property type="project" value="TreeGrafter"/>
</dbReference>
<dbReference type="InterPro" id="IPR020850">
    <property type="entry name" value="GED_dom"/>
</dbReference>
<dbReference type="Gene3D" id="1.20.120.1240">
    <property type="entry name" value="Dynamin, middle domain"/>
    <property type="match status" value="2"/>
</dbReference>
<evidence type="ECO:0000313" key="5">
    <source>
        <dbReference type="Proteomes" id="UP000438429"/>
    </source>
</evidence>
<dbReference type="InterPro" id="IPR001849">
    <property type="entry name" value="PH_domain"/>
</dbReference>
<gene>
    <name evidence="4" type="ORF">F2P81_016074</name>
</gene>
<dbReference type="EMBL" id="VEVO01000014">
    <property type="protein sequence ID" value="KAF0031519.1"/>
    <property type="molecule type" value="Genomic_DNA"/>
</dbReference>
<name>A0A6A4SG97_SCOMX</name>
<accession>A0A6A4SG97</accession>
<evidence type="ECO:0000259" key="2">
    <source>
        <dbReference type="PROSITE" id="PS50003"/>
    </source>
</evidence>
<dbReference type="Pfam" id="PF01031">
    <property type="entry name" value="Dynamin_M"/>
    <property type="match status" value="1"/>
</dbReference>
<dbReference type="GO" id="GO:0005886">
    <property type="term" value="C:plasma membrane"/>
    <property type="evidence" value="ECO:0007669"/>
    <property type="project" value="TreeGrafter"/>
</dbReference>
<dbReference type="SUPFAM" id="SSF50729">
    <property type="entry name" value="PH domain-like"/>
    <property type="match status" value="1"/>
</dbReference>
<dbReference type="Gene3D" id="2.30.29.30">
    <property type="entry name" value="Pleckstrin-homology domain (PH domain)/Phosphotyrosine-binding domain (PTB)"/>
    <property type="match status" value="1"/>
</dbReference>
<dbReference type="CDD" id="cd01256">
    <property type="entry name" value="PH_dynamin"/>
    <property type="match status" value="1"/>
</dbReference>
<evidence type="ECO:0000256" key="1">
    <source>
        <dbReference type="ARBA" id="ARBA00022583"/>
    </source>
</evidence>
<dbReference type="SMART" id="SM00302">
    <property type="entry name" value="GED"/>
    <property type="match status" value="1"/>
</dbReference>
<proteinExistence type="predicted"/>
<dbReference type="GO" id="GO:0005874">
    <property type="term" value="C:microtubule"/>
    <property type="evidence" value="ECO:0007669"/>
    <property type="project" value="TreeGrafter"/>
</dbReference>
<dbReference type="Proteomes" id="UP000438429">
    <property type="component" value="Unassembled WGS sequence"/>
</dbReference>
<protein>
    <submittedName>
        <fullName evidence="4">Uncharacterized protein</fullName>
    </submittedName>
</protein>
<comment type="caution">
    <text evidence="4">The sequence shown here is derived from an EMBL/GenBank/DDBJ whole genome shotgun (WGS) entry which is preliminary data.</text>
</comment>
<sequence>MAFETIVKRQIGKIKEPCTKCVDMVISELVNTVRQCTKKVLLLIDIELSYMNTNHEDFIGFANAQQRINQMNKKKAAGNQEKEKKYMLQVDNLRLRDVEKGFMSSKHIFALFNTEQRNVYKDYRQLELACETQEDIDAWKASFLRAGVYPERVTSDGGDESSSDNFVHSMDPQLERQVETIRNLVDSYMAIVNKTVRDLMPKTIMHLMINNVSRWWENCVTPEVISFRCRCSNISLLLRVPQTKEFINAELLAQLYSCGDQNTLMEESQEQAQHRDEMLRMYHALREALSIIGDISTTTITTAMPPPVDDSWLQVQRGAGSGGR</sequence>
<dbReference type="GO" id="GO:0005737">
    <property type="term" value="C:cytoplasm"/>
    <property type="evidence" value="ECO:0007669"/>
    <property type="project" value="TreeGrafter"/>
</dbReference>
<dbReference type="GO" id="GO:0098793">
    <property type="term" value="C:presynapse"/>
    <property type="evidence" value="ECO:0007669"/>
    <property type="project" value="GOC"/>
</dbReference>
<dbReference type="InterPro" id="IPR000375">
    <property type="entry name" value="Dynamin_stalk"/>
</dbReference>
<dbReference type="GO" id="GO:0003924">
    <property type="term" value="F:GTPase activity"/>
    <property type="evidence" value="ECO:0007669"/>
    <property type="project" value="InterPro"/>
</dbReference>
<dbReference type="GO" id="GO:0031623">
    <property type="term" value="P:receptor internalization"/>
    <property type="evidence" value="ECO:0007669"/>
    <property type="project" value="TreeGrafter"/>
</dbReference>
<organism evidence="4 5">
    <name type="scientific">Scophthalmus maximus</name>
    <name type="common">Turbot</name>
    <name type="synonym">Psetta maxima</name>
    <dbReference type="NCBI Taxonomy" id="52904"/>
    <lineage>
        <taxon>Eukaryota</taxon>
        <taxon>Metazoa</taxon>
        <taxon>Chordata</taxon>
        <taxon>Craniata</taxon>
        <taxon>Vertebrata</taxon>
        <taxon>Euteleostomi</taxon>
        <taxon>Actinopterygii</taxon>
        <taxon>Neopterygii</taxon>
        <taxon>Teleostei</taxon>
        <taxon>Neoteleostei</taxon>
        <taxon>Acanthomorphata</taxon>
        <taxon>Carangaria</taxon>
        <taxon>Pleuronectiformes</taxon>
        <taxon>Pleuronectoidei</taxon>
        <taxon>Scophthalmidae</taxon>
        <taxon>Scophthalmus</taxon>
    </lineage>
</organism>
<dbReference type="GO" id="GO:0016185">
    <property type="term" value="P:synaptic vesicle budding from presynaptic endocytic zone membrane"/>
    <property type="evidence" value="ECO:0007669"/>
    <property type="project" value="TreeGrafter"/>
</dbReference>
<evidence type="ECO:0000313" key="4">
    <source>
        <dbReference type="EMBL" id="KAF0031519.1"/>
    </source>
</evidence>
<dbReference type="PANTHER" id="PTHR11566">
    <property type="entry name" value="DYNAMIN"/>
    <property type="match status" value="1"/>
</dbReference>
<reference evidence="4 5" key="1">
    <citation type="submission" date="2019-06" db="EMBL/GenBank/DDBJ databases">
        <title>Draft genomes of female and male turbot (Scophthalmus maximus).</title>
        <authorList>
            <person name="Xu H."/>
            <person name="Xu X.-W."/>
            <person name="Shao C."/>
            <person name="Chen S."/>
        </authorList>
    </citation>
    <scope>NUCLEOTIDE SEQUENCE [LARGE SCALE GENOMIC DNA]</scope>
    <source>
        <strain evidence="4">Ysfricsl-2016a</strain>
        <tissue evidence="4">Blood</tissue>
    </source>
</reference>
<dbReference type="InterPro" id="IPR011993">
    <property type="entry name" value="PH-like_dom_sf"/>
</dbReference>
<keyword evidence="1" id="KW-0254">Endocytosis</keyword>
<dbReference type="InterPro" id="IPR022812">
    <property type="entry name" value="Dynamin"/>
</dbReference>
<dbReference type="PANTHER" id="PTHR11566:SF32">
    <property type="entry name" value="DYNAMIN-1"/>
    <property type="match status" value="1"/>
</dbReference>
<feature type="domain" description="PH" evidence="2">
    <location>
        <begin position="38"/>
        <end position="148"/>
    </location>
</feature>